<sequence>MIPSNRENFQNHKPKFVYFKLPAALKSVNFSCFVIGESLSFFGSWMTQIALVWLVYQLTNSIQFTQSWA</sequence>
<evidence type="ECO:0000256" key="1">
    <source>
        <dbReference type="SAM" id="Phobius"/>
    </source>
</evidence>
<dbReference type="Proteomes" id="UP000245124">
    <property type="component" value="Unassembled WGS sequence"/>
</dbReference>
<evidence type="ECO:0000313" key="2">
    <source>
        <dbReference type="EMBL" id="GBG18923.1"/>
    </source>
</evidence>
<proteinExistence type="predicted"/>
<gene>
    <name evidence="2" type="ORF">NIES4072_25880</name>
</gene>
<reference evidence="2 3" key="1">
    <citation type="submission" date="2017-06" db="EMBL/GenBank/DDBJ databases">
        <title>Genome sequencing of cyanobaciteial culture collection at National Institute for Environmental Studies (NIES).</title>
        <authorList>
            <person name="Hirose Y."/>
            <person name="Shimura Y."/>
            <person name="Fujisawa T."/>
            <person name="Nakamura Y."/>
            <person name="Kawachi M."/>
        </authorList>
    </citation>
    <scope>NUCLEOTIDE SEQUENCE [LARGE SCALE GENOMIC DNA]</scope>
    <source>
        <strain evidence="2 3">NIES-4072</strain>
    </source>
</reference>
<dbReference type="AlphaFoldDB" id="A0A2R5FRU3"/>
<accession>A0A2R5FRU3</accession>
<protein>
    <submittedName>
        <fullName evidence="2">Uncharacterized protein</fullName>
    </submittedName>
</protein>
<keyword evidence="1" id="KW-1133">Transmembrane helix</keyword>
<name>A0A2R5FRU3_NOSCO</name>
<keyword evidence="1" id="KW-0812">Transmembrane</keyword>
<dbReference type="EMBL" id="BDUD01000001">
    <property type="protein sequence ID" value="GBG18923.1"/>
    <property type="molecule type" value="Genomic_DNA"/>
</dbReference>
<evidence type="ECO:0000313" key="3">
    <source>
        <dbReference type="Proteomes" id="UP000245124"/>
    </source>
</evidence>
<keyword evidence="3" id="KW-1185">Reference proteome</keyword>
<keyword evidence="1" id="KW-0472">Membrane</keyword>
<comment type="caution">
    <text evidence="2">The sequence shown here is derived from an EMBL/GenBank/DDBJ whole genome shotgun (WGS) entry which is preliminary data.</text>
</comment>
<organism evidence="2 3">
    <name type="scientific">Nostoc commune NIES-4072</name>
    <dbReference type="NCBI Taxonomy" id="2005467"/>
    <lineage>
        <taxon>Bacteria</taxon>
        <taxon>Bacillati</taxon>
        <taxon>Cyanobacteriota</taxon>
        <taxon>Cyanophyceae</taxon>
        <taxon>Nostocales</taxon>
        <taxon>Nostocaceae</taxon>
        <taxon>Nostoc</taxon>
    </lineage>
</organism>
<feature type="transmembrane region" description="Helical" evidence="1">
    <location>
        <begin position="28"/>
        <end position="56"/>
    </location>
</feature>